<feature type="region of interest" description="Disordered" evidence="1">
    <location>
        <begin position="18"/>
        <end position="72"/>
    </location>
</feature>
<evidence type="ECO:0000313" key="2">
    <source>
        <dbReference type="EMBL" id="DAD47305.1"/>
    </source>
</evidence>
<accession>A0A822ZVE1</accession>
<feature type="compositionally biased region" description="Acidic residues" evidence="1">
    <location>
        <begin position="33"/>
        <end position="43"/>
    </location>
</feature>
<name>A0A822ZVE1_NELNU</name>
<proteinExistence type="predicted"/>
<dbReference type="EMBL" id="DUZY01000008">
    <property type="protein sequence ID" value="DAD47305.1"/>
    <property type="molecule type" value="Genomic_DNA"/>
</dbReference>
<feature type="compositionally biased region" description="Basic and acidic residues" evidence="1">
    <location>
        <begin position="44"/>
        <end position="64"/>
    </location>
</feature>
<comment type="caution">
    <text evidence="2">The sequence shown here is derived from an EMBL/GenBank/DDBJ whole genome shotgun (WGS) entry which is preliminary data.</text>
</comment>
<keyword evidence="3" id="KW-1185">Reference proteome</keyword>
<sequence>MPSLFAKEERVGYLTNGGLSVSEHMSHGRYDVYDEADQESTDDGVDRTKERENNGQEPNGDDHQQPSQCPQAYTLGTLYIPITFYHSGVHANPNVMNCPR</sequence>
<evidence type="ECO:0000256" key="1">
    <source>
        <dbReference type="SAM" id="MobiDB-lite"/>
    </source>
</evidence>
<dbReference type="Proteomes" id="UP000607653">
    <property type="component" value="Unassembled WGS sequence"/>
</dbReference>
<reference evidence="2 3" key="1">
    <citation type="journal article" date="2020" name="Mol. Biol. Evol.">
        <title>Distinct Expression and Methylation Patterns for Genes with Different Fates following a Single Whole-Genome Duplication in Flowering Plants.</title>
        <authorList>
            <person name="Shi T."/>
            <person name="Rahmani R.S."/>
            <person name="Gugger P.F."/>
            <person name="Wang M."/>
            <person name="Li H."/>
            <person name="Zhang Y."/>
            <person name="Li Z."/>
            <person name="Wang Q."/>
            <person name="Van de Peer Y."/>
            <person name="Marchal K."/>
            <person name="Chen J."/>
        </authorList>
    </citation>
    <scope>NUCLEOTIDE SEQUENCE [LARGE SCALE GENOMIC DNA]</scope>
    <source>
        <tissue evidence="2">Leaf</tissue>
    </source>
</reference>
<organism evidence="2 3">
    <name type="scientific">Nelumbo nucifera</name>
    <name type="common">Sacred lotus</name>
    <dbReference type="NCBI Taxonomy" id="4432"/>
    <lineage>
        <taxon>Eukaryota</taxon>
        <taxon>Viridiplantae</taxon>
        <taxon>Streptophyta</taxon>
        <taxon>Embryophyta</taxon>
        <taxon>Tracheophyta</taxon>
        <taxon>Spermatophyta</taxon>
        <taxon>Magnoliopsida</taxon>
        <taxon>Proteales</taxon>
        <taxon>Nelumbonaceae</taxon>
        <taxon>Nelumbo</taxon>
    </lineage>
</organism>
<dbReference type="AlphaFoldDB" id="A0A822ZVE1"/>
<evidence type="ECO:0000313" key="3">
    <source>
        <dbReference type="Proteomes" id="UP000607653"/>
    </source>
</evidence>
<protein>
    <submittedName>
        <fullName evidence="2">Uncharacterized protein</fullName>
    </submittedName>
</protein>
<gene>
    <name evidence="2" type="ORF">HUJ06_017242</name>
</gene>